<dbReference type="Gene3D" id="3.90.320.10">
    <property type="match status" value="1"/>
</dbReference>
<dbReference type="InterPro" id="IPR011604">
    <property type="entry name" value="PDDEXK-like_dom_sf"/>
</dbReference>
<feature type="compositionally biased region" description="Basic residues" evidence="1">
    <location>
        <begin position="365"/>
        <end position="375"/>
    </location>
</feature>
<feature type="region of interest" description="Disordered" evidence="1">
    <location>
        <begin position="343"/>
        <end position="375"/>
    </location>
</feature>
<evidence type="ECO:0000313" key="3">
    <source>
        <dbReference type="EMBL" id="XDJ15150.1"/>
    </source>
</evidence>
<accession>A0AB39CE96</accession>
<organism evidence="3">
    <name type="scientific">Pseudomonas phage HRDY3</name>
    <dbReference type="NCBI Taxonomy" id="3236930"/>
    <lineage>
        <taxon>Viruses</taxon>
    </lineage>
</organism>
<proteinExistence type="predicted"/>
<dbReference type="InterPro" id="IPR038726">
    <property type="entry name" value="PDDEXK_AddAB-type"/>
</dbReference>
<sequence>MFKDLAKRIQTGQRSVHIESHMGKVYAQIMDSSIITPNGRGPEYRPSSFPICPILVHMQFMLAAEHGFYQSNMAAGGGYFTSVGTAAHENIQYYMGQTKKVFGDWKCRNPRCQKHHDARDLYDEKGVMYRKGTLTTKNTTDNLCPECGVACEYVEKCIDYFGLKGHIDCIYEMPDGTYWVLDYKTTTKGLMKGNKLPKREHLMQVPTYCYVLEKKYGMKISGFSLLYLSRDNPYEFKEKAERWGPRRREETRQLIIQQKKIYRSAVNSFIQNKPEIAIKQKPCQCPDDYERLMPAYEPCPMEKVCFDKRALKDNMLHALKADQLIKVLDITNNMRNYLEDDVKESLEAQRKKPKKLKMKSPDSKAKKKTLRLTKK</sequence>
<dbReference type="Pfam" id="PF12705">
    <property type="entry name" value="PDDEXK_1"/>
    <property type="match status" value="1"/>
</dbReference>
<evidence type="ECO:0000259" key="2">
    <source>
        <dbReference type="Pfam" id="PF12705"/>
    </source>
</evidence>
<name>A0AB39CE96_9VIRU</name>
<protein>
    <submittedName>
        <fullName evidence="3">Nuclease</fullName>
    </submittedName>
</protein>
<reference evidence="3" key="1">
    <citation type="submission" date="2024-07" db="EMBL/GenBank/DDBJ databases">
        <authorList>
            <person name="Bringhurst R.M."/>
            <person name="Homer T.E."/>
        </authorList>
    </citation>
    <scope>NUCLEOTIDE SEQUENCE</scope>
</reference>
<dbReference type="InterPro" id="IPR011335">
    <property type="entry name" value="Restrct_endonuc-II-like"/>
</dbReference>
<evidence type="ECO:0000256" key="1">
    <source>
        <dbReference type="SAM" id="MobiDB-lite"/>
    </source>
</evidence>
<dbReference type="EMBL" id="PQ015379">
    <property type="protein sequence ID" value="XDJ15150.1"/>
    <property type="molecule type" value="Genomic_DNA"/>
</dbReference>
<dbReference type="SUPFAM" id="SSF52980">
    <property type="entry name" value="Restriction endonuclease-like"/>
    <property type="match status" value="1"/>
</dbReference>
<feature type="domain" description="PD-(D/E)XK endonuclease-like" evidence="2">
    <location>
        <begin position="154"/>
        <end position="275"/>
    </location>
</feature>